<comment type="caution">
    <text evidence="1">The sequence shown here is derived from an EMBL/GenBank/DDBJ whole genome shotgun (WGS) entry which is preliminary data.</text>
</comment>
<sequence>MAPRRTPRRPAGTTAPTPDTSSNPSNSSTATKKNTTTKTNTTTTSTTTPISTPRVTYESHPVPQQVTFPARRKTVRTYGGRRSLPARLETTTTMTPPGSNDSAVAKRRGRREGRGLRQQTLTQLQRGVEGDGMVGEEEVEEEDVEVKMEVVKVVAKKKAAPERRSKRRRTMGDVPTPRLEKKGSSFHTQTLTQFMGASASRLEDDGLRVEDGEEDVDVLLPSGGTPVKQSSGPRWKGKGKATVPDPCTPSNKRIKVNPDEVPASQPTPFTPLLGHSPLAPMRSPLTQKSTNIDAPLPTIETVSKIPRTLTIQDSYSMGDSSSLGFPSSAAGDTPKKEETQQSTREPLSEIPVASIELGVGSTPAGETPTSRRKRMFFEIPDTDDELDSIASTPFKTSPAQQTPLKQEVIEDNFEIAADPGSAPRTQRTAISETPVSSAKSNKENGTPAIGMWEDKDMDYGAEEREGTPTPTPRRKSQAASRTSQVSPNTASQFWTGSAESNGSIGTSAGVAREPLTELSLREDSATEEDDRSSSPASTPLASQFYGSMGKSDARIRRPSLQFEDPDETASEAEEEEAEEEQAEEEQPEEEQIEEEHIPVSILKKAASQKDHYANGRKRRGATPNLNSEASASETPSTPTRGTPAPAVRRVQIELPPPSSREVYKETPRKPQKSSPIYQRHTQARSQFYSQGLESQRIPLEVIRSLGPQTDRSDILTVFSADIVEGIVNGLRDHEFRSYKFPVQISRCWIYTDLPVGEVKYMATLGPAKEPGQIDAGTGVGNAEFNAATSGYKFAHKLVQVYQLNNPVPLADMEDNGLGAGPPQRYKYLPPAIVGQLLANLRCPLFCEEYEEDFSCGDFLTNVDQGGVTISQELEDQLRSDILHSTQKPSRAAYPHDEEEDVIPASQSPTQPRSAPLPTQKANGSFARPPVPARSSPRIHHHQSSQSSAATPRPKLPRQPTPARTTTTKARRPPSSTSQRSIRPSQATTASDISAVSSPDKSSGPPSVPRPPLPGSSDMSLPSLPDDDEHASLLPRPRSGLLLSSSQGGVLPPDSLLVDEVSLAPPPVEVWDSDDDEGGY</sequence>
<keyword evidence="2" id="KW-1185">Reference proteome</keyword>
<accession>A0ACB7PF39</accession>
<dbReference type="EMBL" id="JAGIZQ010000002">
    <property type="protein sequence ID" value="KAH6640426.1"/>
    <property type="molecule type" value="Genomic_DNA"/>
</dbReference>
<dbReference type="Proteomes" id="UP000724584">
    <property type="component" value="Unassembled WGS sequence"/>
</dbReference>
<name>A0ACB7PF39_9PEZI</name>
<organism evidence="1 2">
    <name type="scientific">Chaetomium tenue</name>
    <dbReference type="NCBI Taxonomy" id="1854479"/>
    <lineage>
        <taxon>Eukaryota</taxon>
        <taxon>Fungi</taxon>
        <taxon>Dikarya</taxon>
        <taxon>Ascomycota</taxon>
        <taxon>Pezizomycotina</taxon>
        <taxon>Sordariomycetes</taxon>
        <taxon>Sordariomycetidae</taxon>
        <taxon>Sordariales</taxon>
        <taxon>Chaetomiaceae</taxon>
        <taxon>Chaetomium</taxon>
    </lineage>
</organism>
<evidence type="ECO:0000313" key="2">
    <source>
        <dbReference type="Proteomes" id="UP000724584"/>
    </source>
</evidence>
<reference evidence="1 2" key="1">
    <citation type="journal article" date="2021" name="Nat. Commun.">
        <title>Genetic determinants of endophytism in the Arabidopsis root mycobiome.</title>
        <authorList>
            <person name="Mesny F."/>
            <person name="Miyauchi S."/>
            <person name="Thiergart T."/>
            <person name="Pickel B."/>
            <person name="Atanasova L."/>
            <person name="Karlsson M."/>
            <person name="Huettel B."/>
            <person name="Barry K.W."/>
            <person name="Haridas S."/>
            <person name="Chen C."/>
            <person name="Bauer D."/>
            <person name="Andreopoulos W."/>
            <person name="Pangilinan J."/>
            <person name="LaButti K."/>
            <person name="Riley R."/>
            <person name="Lipzen A."/>
            <person name="Clum A."/>
            <person name="Drula E."/>
            <person name="Henrissat B."/>
            <person name="Kohler A."/>
            <person name="Grigoriev I.V."/>
            <person name="Martin F.M."/>
            <person name="Hacquard S."/>
        </authorList>
    </citation>
    <scope>NUCLEOTIDE SEQUENCE [LARGE SCALE GENOMIC DNA]</scope>
    <source>
        <strain evidence="1 2">MPI-SDFR-AT-0079</strain>
    </source>
</reference>
<proteinExistence type="predicted"/>
<evidence type="ECO:0000313" key="1">
    <source>
        <dbReference type="EMBL" id="KAH6640426.1"/>
    </source>
</evidence>
<gene>
    <name evidence="1" type="ORF">F5144DRAFT_640224</name>
</gene>
<protein>
    <submittedName>
        <fullName evidence="1">Uncharacterized protein</fullName>
    </submittedName>
</protein>